<evidence type="ECO:0000256" key="6">
    <source>
        <dbReference type="ARBA" id="ARBA00022723"/>
    </source>
</evidence>
<dbReference type="AlphaFoldDB" id="A0AAD7BYU7"/>
<dbReference type="CDD" id="cd11041">
    <property type="entry name" value="CYP503A1-like"/>
    <property type="match status" value="1"/>
</dbReference>
<dbReference type="Proteomes" id="UP001221142">
    <property type="component" value="Unassembled WGS sequence"/>
</dbReference>
<dbReference type="InterPro" id="IPR002401">
    <property type="entry name" value="Cyt_P450_E_grp-I"/>
</dbReference>
<evidence type="ECO:0000256" key="9">
    <source>
        <dbReference type="ARBA" id="ARBA00023004"/>
    </source>
</evidence>
<comment type="similarity">
    <text evidence="3 13">Belongs to the cytochrome P450 family.</text>
</comment>
<dbReference type="Pfam" id="PF00067">
    <property type="entry name" value="p450"/>
    <property type="match status" value="1"/>
</dbReference>
<evidence type="ECO:0000256" key="11">
    <source>
        <dbReference type="ARBA" id="ARBA00023136"/>
    </source>
</evidence>
<dbReference type="PROSITE" id="PS00086">
    <property type="entry name" value="CYTOCHROME_P450"/>
    <property type="match status" value="1"/>
</dbReference>
<dbReference type="PANTHER" id="PTHR46206:SF5">
    <property type="entry name" value="P450, PUTATIVE (EUROFUNG)-RELATED"/>
    <property type="match status" value="1"/>
</dbReference>
<keyword evidence="15" id="KW-1185">Reference proteome</keyword>
<comment type="cofactor">
    <cofactor evidence="1 12">
        <name>heme</name>
        <dbReference type="ChEBI" id="CHEBI:30413"/>
    </cofactor>
</comment>
<evidence type="ECO:0000256" key="10">
    <source>
        <dbReference type="ARBA" id="ARBA00023033"/>
    </source>
</evidence>
<dbReference type="EMBL" id="JARKIF010000007">
    <property type="protein sequence ID" value="KAJ7634631.1"/>
    <property type="molecule type" value="Genomic_DNA"/>
</dbReference>
<dbReference type="SUPFAM" id="SSF48264">
    <property type="entry name" value="Cytochrome P450"/>
    <property type="match status" value="1"/>
</dbReference>
<evidence type="ECO:0000256" key="5">
    <source>
        <dbReference type="ARBA" id="ARBA00022692"/>
    </source>
</evidence>
<dbReference type="GO" id="GO:0016705">
    <property type="term" value="F:oxidoreductase activity, acting on paired donors, with incorporation or reduction of molecular oxygen"/>
    <property type="evidence" value="ECO:0007669"/>
    <property type="project" value="InterPro"/>
</dbReference>
<evidence type="ECO:0000256" key="13">
    <source>
        <dbReference type="RuleBase" id="RU000461"/>
    </source>
</evidence>
<keyword evidence="7" id="KW-1133">Transmembrane helix</keyword>
<keyword evidence="9 12" id="KW-0408">Iron</keyword>
<name>A0AAD7BYU7_9AGAR</name>
<gene>
    <name evidence="14" type="ORF">FB45DRAFT_1002195</name>
</gene>
<dbReference type="PRINTS" id="PR00463">
    <property type="entry name" value="EP450I"/>
</dbReference>
<keyword evidence="5" id="KW-0812">Transmembrane</keyword>
<organism evidence="14 15">
    <name type="scientific">Roridomyces roridus</name>
    <dbReference type="NCBI Taxonomy" id="1738132"/>
    <lineage>
        <taxon>Eukaryota</taxon>
        <taxon>Fungi</taxon>
        <taxon>Dikarya</taxon>
        <taxon>Basidiomycota</taxon>
        <taxon>Agaricomycotina</taxon>
        <taxon>Agaricomycetes</taxon>
        <taxon>Agaricomycetidae</taxon>
        <taxon>Agaricales</taxon>
        <taxon>Marasmiineae</taxon>
        <taxon>Mycenaceae</taxon>
        <taxon>Roridomyces</taxon>
    </lineage>
</organism>
<evidence type="ECO:0000256" key="8">
    <source>
        <dbReference type="ARBA" id="ARBA00023002"/>
    </source>
</evidence>
<proteinExistence type="inferred from homology"/>
<dbReference type="GO" id="GO:0020037">
    <property type="term" value="F:heme binding"/>
    <property type="evidence" value="ECO:0007669"/>
    <property type="project" value="InterPro"/>
</dbReference>
<accession>A0AAD7BYU7</accession>
<protein>
    <submittedName>
        <fullName evidence="14">Cytochrome P450</fullName>
    </submittedName>
</protein>
<keyword evidence="4 12" id="KW-0349">Heme</keyword>
<keyword evidence="10 13" id="KW-0503">Monooxygenase</keyword>
<evidence type="ECO:0000313" key="15">
    <source>
        <dbReference type="Proteomes" id="UP001221142"/>
    </source>
</evidence>
<evidence type="ECO:0000256" key="2">
    <source>
        <dbReference type="ARBA" id="ARBA00004370"/>
    </source>
</evidence>
<evidence type="ECO:0000256" key="1">
    <source>
        <dbReference type="ARBA" id="ARBA00001971"/>
    </source>
</evidence>
<evidence type="ECO:0000256" key="4">
    <source>
        <dbReference type="ARBA" id="ARBA00022617"/>
    </source>
</evidence>
<dbReference type="InterPro" id="IPR036396">
    <property type="entry name" value="Cyt_P450_sf"/>
</dbReference>
<keyword evidence="8 13" id="KW-0560">Oxidoreductase</keyword>
<comment type="caution">
    <text evidence="14">The sequence shown here is derived from an EMBL/GenBank/DDBJ whole genome shotgun (WGS) entry which is preliminary data.</text>
</comment>
<keyword evidence="11" id="KW-0472">Membrane</keyword>
<evidence type="ECO:0000256" key="12">
    <source>
        <dbReference type="PIRSR" id="PIRSR602401-1"/>
    </source>
</evidence>
<keyword evidence="6 12" id="KW-0479">Metal-binding</keyword>
<reference evidence="14" key="1">
    <citation type="submission" date="2023-03" db="EMBL/GenBank/DDBJ databases">
        <title>Massive genome expansion in bonnet fungi (Mycena s.s.) driven by repeated elements and novel gene families across ecological guilds.</title>
        <authorList>
            <consortium name="Lawrence Berkeley National Laboratory"/>
            <person name="Harder C.B."/>
            <person name="Miyauchi S."/>
            <person name="Viragh M."/>
            <person name="Kuo A."/>
            <person name="Thoen E."/>
            <person name="Andreopoulos B."/>
            <person name="Lu D."/>
            <person name="Skrede I."/>
            <person name="Drula E."/>
            <person name="Henrissat B."/>
            <person name="Morin E."/>
            <person name="Kohler A."/>
            <person name="Barry K."/>
            <person name="LaButti K."/>
            <person name="Morin E."/>
            <person name="Salamov A."/>
            <person name="Lipzen A."/>
            <person name="Mereny Z."/>
            <person name="Hegedus B."/>
            <person name="Baldrian P."/>
            <person name="Stursova M."/>
            <person name="Weitz H."/>
            <person name="Taylor A."/>
            <person name="Grigoriev I.V."/>
            <person name="Nagy L.G."/>
            <person name="Martin F."/>
            <person name="Kauserud H."/>
        </authorList>
    </citation>
    <scope>NUCLEOTIDE SEQUENCE</scope>
    <source>
        <strain evidence="14">9284</strain>
    </source>
</reference>
<dbReference type="GO" id="GO:0005506">
    <property type="term" value="F:iron ion binding"/>
    <property type="evidence" value="ECO:0007669"/>
    <property type="project" value="InterPro"/>
</dbReference>
<dbReference type="Gene3D" id="1.10.630.10">
    <property type="entry name" value="Cytochrome P450"/>
    <property type="match status" value="1"/>
</dbReference>
<comment type="subcellular location">
    <subcellularLocation>
        <location evidence="2">Membrane</location>
    </subcellularLocation>
</comment>
<dbReference type="InterPro" id="IPR001128">
    <property type="entry name" value="Cyt_P450"/>
</dbReference>
<dbReference type="GO" id="GO:0016020">
    <property type="term" value="C:membrane"/>
    <property type="evidence" value="ECO:0007669"/>
    <property type="project" value="UniProtKB-SubCell"/>
</dbReference>
<dbReference type="InterPro" id="IPR017972">
    <property type="entry name" value="Cyt_P450_CS"/>
</dbReference>
<evidence type="ECO:0000313" key="14">
    <source>
        <dbReference type="EMBL" id="KAJ7634631.1"/>
    </source>
</evidence>
<sequence length="502" mass="56682">MTSSTISAVAVAALGIILFHLLRSFLSNSGLDSIPSVGVPKGPFGFYIGAWRYIKNSREITEQGFRKYPGRAFKVALNERWLVVISGRALLDDLNRAPDAVLSTDHGTKSLLHHDYSLGWEQFHDLYHVDVVKTALTRNIGVRFPELRAEVIAAFDELIPATTNEWLSLPAMQTMQTVVSRISNCLFVGPDCRNADYIKLTTDFTQNALKEAVWLHILPAFLRPIAYSLFGGLNTYTRAVLRHLGPMIRYRIEMHDKYGRDWPNDDRPNDLISWLLDETNGRPDRRTLHNLTHVLLNLNFGAIHTTTQGLLHALYTLASSLEYVQPLREEIQAVTRTEGWSKAALSKMVKLDSFLKESARYTPGFSVNIFKEAQSEFTFSDGTTVPAGTLIAVPVLAEHRSEANYTHPNKFEPWRFADMRDEAGEGIRHQMVTPTPDFLAFGIGRHACPGRFFAVNMLKLIMAHMILTYDFKLKDGVRPLDEWTSVVSPANSTAEIMFKRRS</sequence>
<evidence type="ECO:0000256" key="3">
    <source>
        <dbReference type="ARBA" id="ARBA00010617"/>
    </source>
</evidence>
<evidence type="ECO:0000256" key="7">
    <source>
        <dbReference type="ARBA" id="ARBA00022989"/>
    </source>
</evidence>
<dbReference type="GO" id="GO:0004497">
    <property type="term" value="F:monooxygenase activity"/>
    <property type="evidence" value="ECO:0007669"/>
    <property type="project" value="UniProtKB-KW"/>
</dbReference>
<dbReference type="PANTHER" id="PTHR46206">
    <property type="entry name" value="CYTOCHROME P450"/>
    <property type="match status" value="1"/>
</dbReference>
<feature type="binding site" description="axial binding residue" evidence="12">
    <location>
        <position position="448"/>
    </location>
    <ligand>
        <name>heme</name>
        <dbReference type="ChEBI" id="CHEBI:30413"/>
    </ligand>
    <ligandPart>
        <name>Fe</name>
        <dbReference type="ChEBI" id="CHEBI:18248"/>
    </ligandPart>
</feature>